<feature type="compositionally biased region" description="Polar residues" evidence="13">
    <location>
        <begin position="37"/>
        <end position="55"/>
    </location>
</feature>
<dbReference type="Pfam" id="PF09382">
    <property type="entry name" value="RQC"/>
    <property type="match status" value="1"/>
</dbReference>
<keyword evidence="6" id="KW-0347">Helicase</keyword>
<evidence type="ECO:0000256" key="7">
    <source>
        <dbReference type="ARBA" id="ARBA00022840"/>
    </source>
</evidence>
<accession>A0A9P4V313</accession>
<evidence type="ECO:0000259" key="15">
    <source>
        <dbReference type="PROSITE" id="PS51192"/>
    </source>
</evidence>
<feature type="compositionally biased region" description="Polar residues" evidence="13">
    <location>
        <begin position="1367"/>
        <end position="1376"/>
    </location>
</feature>
<dbReference type="FunFam" id="3.40.50.300:FF:000296">
    <property type="entry name" value="ATP-dependent DNA helicase RecQ"/>
    <property type="match status" value="1"/>
</dbReference>
<evidence type="ECO:0000313" key="18">
    <source>
        <dbReference type="Proteomes" id="UP000799444"/>
    </source>
</evidence>
<feature type="compositionally biased region" description="Basic residues" evidence="13">
    <location>
        <begin position="1694"/>
        <end position="1703"/>
    </location>
</feature>
<dbReference type="InterPro" id="IPR036390">
    <property type="entry name" value="WH_DNA-bd_sf"/>
</dbReference>
<dbReference type="SMART" id="SM00956">
    <property type="entry name" value="RQC"/>
    <property type="match status" value="1"/>
</dbReference>
<gene>
    <name evidence="17" type="ORF">EJ04DRAFT_487240</name>
</gene>
<dbReference type="GO" id="GO:0009378">
    <property type="term" value="F:four-way junction helicase activity"/>
    <property type="evidence" value="ECO:0007669"/>
    <property type="project" value="TreeGrafter"/>
</dbReference>
<keyword evidence="8" id="KW-0238">DNA-binding</keyword>
<dbReference type="CDD" id="cd17920">
    <property type="entry name" value="DEXHc_RecQ"/>
    <property type="match status" value="1"/>
</dbReference>
<evidence type="ECO:0000256" key="11">
    <source>
        <dbReference type="ARBA" id="ARBA00034617"/>
    </source>
</evidence>
<dbReference type="GO" id="GO:0043138">
    <property type="term" value="F:3'-5' DNA helicase activity"/>
    <property type="evidence" value="ECO:0007669"/>
    <property type="project" value="UniProtKB-EC"/>
</dbReference>
<comment type="cofactor">
    <cofactor evidence="1">
        <name>Zn(2+)</name>
        <dbReference type="ChEBI" id="CHEBI:29105"/>
    </cofactor>
</comment>
<dbReference type="Gene3D" id="3.40.50.300">
    <property type="entry name" value="P-loop containing nucleotide triphosphate hydrolases"/>
    <property type="match status" value="2"/>
</dbReference>
<evidence type="ECO:0000256" key="6">
    <source>
        <dbReference type="ARBA" id="ARBA00022806"/>
    </source>
</evidence>
<feature type="compositionally biased region" description="Polar residues" evidence="13">
    <location>
        <begin position="421"/>
        <end position="432"/>
    </location>
</feature>
<evidence type="ECO:0000256" key="8">
    <source>
        <dbReference type="ARBA" id="ARBA00023125"/>
    </source>
</evidence>
<evidence type="ECO:0000256" key="13">
    <source>
        <dbReference type="SAM" id="MobiDB-lite"/>
    </source>
</evidence>
<feature type="region of interest" description="Disordered" evidence="13">
    <location>
        <begin position="644"/>
        <end position="701"/>
    </location>
</feature>
<dbReference type="PROSITE" id="PS00690">
    <property type="entry name" value="DEAH_ATP_HELICASE"/>
    <property type="match status" value="1"/>
</dbReference>
<dbReference type="GO" id="GO:0003677">
    <property type="term" value="F:DNA binding"/>
    <property type="evidence" value="ECO:0007669"/>
    <property type="project" value="UniProtKB-KW"/>
</dbReference>
<dbReference type="InterPro" id="IPR001650">
    <property type="entry name" value="Helicase_C-like"/>
</dbReference>
<dbReference type="GO" id="GO:0005524">
    <property type="term" value="F:ATP binding"/>
    <property type="evidence" value="ECO:0007669"/>
    <property type="project" value="UniProtKB-KW"/>
</dbReference>
<dbReference type="Gene3D" id="1.10.150.80">
    <property type="entry name" value="HRDC domain"/>
    <property type="match status" value="1"/>
</dbReference>
<evidence type="ECO:0000313" key="17">
    <source>
        <dbReference type="EMBL" id="KAF2738012.1"/>
    </source>
</evidence>
<feature type="compositionally biased region" description="Gly residues" evidence="13">
    <location>
        <begin position="1718"/>
        <end position="1730"/>
    </location>
</feature>
<feature type="domain" description="Helicase C-terminal" evidence="16">
    <location>
        <begin position="1039"/>
        <end position="1188"/>
    </location>
</feature>
<feature type="domain" description="HRDC" evidence="14">
    <location>
        <begin position="1463"/>
        <end position="1546"/>
    </location>
</feature>
<proteinExistence type="inferred from homology"/>
<name>A0A9P4V313_9PLEO</name>
<keyword evidence="10" id="KW-0539">Nucleus</keyword>
<evidence type="ECO:0000256" key="5">
    <source>
        <dbReference type="ARBA" id="ARBA00022801"/>
    </source>
</evidence>
<feature type="compositionally biased region" description="Acidic residues" evidence="13">
    <location>
        <begin position="1570"/>
        <end position="1581"/>
    </location>
</feature>
<dbReference type="SMART" id="SM00490">
    <property type="entry name" value="HELICc"/>
    <property type="match status" value="1"/>
</dbReference>
<dbReference type="OrthoDB" id="10261556at2759"/>
<dbReference type="PROSITE" id="PS51194">
    <property type="entry name" value="HELICASE_CTER"/>
    <property type="match status" value="1"/>
</dbReference>
<comment type="caution">
    <text evidence="17">The sequence shown here is derived from an EMBL/GenBank/DDBJ whole genome shotgun (WGS) entry which is preliminary data.</text>
</comment>
<dbReference type="GO" id="GO:0005634">
    <property type="term" value="C:nucleus"/>
    <property type="evidence" value="ECO:0007669"/>
    <property type="project" value="UniProtKB-SubCell"/>
</dbReference>
<reference evidence="17" key="1">
    <citation type="journal article" date="2020" name="Stud. Mycol.">
        <title>101 Dothideomycetes genomes: a test case for predicting lifestyles and emergence of pathogens.</title>
        <authorList>
            <person name="Haridas S."/>
            <person name="Albert R."/>
            <person name="Binder M."/>
            <person name="Bloem J."/>
            <person name="Labutti K."/>
            <person name="Salamov A."/>
            <person name="Andreopoulos B."/>
            <person name="Baker S."/>
            <person name="Barry K."/>
            <person name="Bills G."/>
            <person name="Bluhm B."/>
            <person name="Cannon C."/>
            <person name="Castanera R."/>
            <person name="Culley D."/>
            <person name="Daum C."/>
            <person name="Ezra D."/>
            <person name="Gonzalez J."/>
            <person name="Henrissat B."/>
            <person name="Kuo A."/>
            <person name="Liang C."/>
            <person name="Lipzen A."/>
            <person name="Lutzoni F."/>
            <person name="Magnuson J."/>
            <person name="Mondo S."/>
            <person name="Nolan M."/>
            <person name="Ohm R."/>
            <person name="Pangilinan J."/>
            <person name="Park H.-J."/>
            <person name="Ramirez L."/>
            <person name="Alfaro M."/>
            <person name="Sun H."/>
            <person name="Tritt A."/>
            <person name="Yoshinaga Y."/>
            <person name="Zwiers L.-H."/>
            <person name="Turgeon B."/>
            <person name="Goodwin S."/>
            <person name="Spatafora J."/>
            <person name="Crous P."/>
            <person name="Grigoriev I."/>
        </authorList>
    </citation>
    <scope>NUCLEOTIDE SEQUENCE</scope>
    <source>
        <strain evidence="17">CBS 125425</strain>
    </source>
</reference>
<dbReference type="InterPro" id="IPR027417">
    <property type="entry name" value="P-loop_NTPase"/>
</dbReference>
<dbReference type="PANTHER" id="PTHR13710:SF153">
    <property type="entry name" value="RECQ-LIKE DNA HELICASE BLM"/>
    <property type="match status" value="1"/>
</dbReference>
<evidence type="ECO:0000256" key="1">
    <source>
        <dbReference type="ARBA" id="ARBA00001947"/>
    </source>
</evidence>
<dbReference type="Pfam" id="PF00270">
    <property type="entry name" value="DEAD"/>
    <property type="match status" value="1"/>
</dbReference>
<dbReference type="Pfam" id="PF16124">
    <property type="entry name" value="RecQ_Zn_bind"/>
    <property type="match status" value="1"/>
</dbReference>
<feature type="compositionally biased region" description="Basic and acidic residues" evidence="13">
    <location>
        <begin position="1558"/>
        <end position="1569"/>
    </location>
</feature>
<feature type="compositionally biased region" description="Polar residues" evidence="13">
    <location>
        <begin position="356"/>
        <end position="378"/>
    </location>
</feature>
<evidence type="ECO:0000256" key="4">
    <source>
        <dbReference type="ARBA" id="ARBA00022741"/>
    </source>
</evidence>
<dbReference type="SUPFAM" id="SSF52540">
    <property type="entry name" value="P-loop containing nucleoside triphosphate hydrolases"/>
    <property type="match status" value="2"/>
</dbReference>
<dbReference type="SUPFAM" id="SSF46785">
    <property type="entry name" value="Winged helix' DNA-binding domain"/>
    <property type="match status" value="1"/>
</dbReference>
<dbReference type="PROSITE" id="PS50967">
    <property type="entry name" value="HRDC"/>
    <property type="match status" value="1"/>
</dbReference>
<dbReference type="InterPro" id="IPR010997">
    <property type="entry name" value="HRDC-like_sf"/>
</dbReference>
<feature type="compositionally biased region" description="Polar residues" evidence="13">
    <location>
        <begin position="136"/>
        <end position="152"/>
    </location>
</feature>
<dbReference type="CDD" id="cd18794">
    <property type="entry name" value="SF2_C_RecQ"/>
    <property type="match status" value="1"/>
</dbReference>
<feature type="compositionally biased region" description="Polar residues" evidence="13">
    <location>
        <begin position="62"/>
        <end position="78"/>
    </location>
</feature>
<comment type="catalytic activity">
    <reaction evidence="11">
        <text>Couples ATP hydrolysis with the unwinding of duplex DNA by translocating in the 3'-5' direction.</text>
        <dbReference type="EC" id="5.6.2.4"/>
    </reaction>
</comment>
<dbReference type="GO" id="GO:0006260">
    <property type="term" value="P:DNA replication"/>
    <property type="evidence" value="ECO:0007669"/>
    <property type="project" value="InterPro"/>
</dbReference>
<dbReference type="GO" id="GO:0000729">
    <property type="term" value="P:DNA double-strand break processing"/>
    <property type="evidence" value="ECO:0007669"/>
    <property type="project" value="UniProtKB-ARBA"/>
</dbReference>
<feature type="compositionally biased region" description="Polar residues" evidence="13">
    <location>
        <begin position="655"/>
        <end position="670"/>
    </location>
</feature>
<dbReference type="GO" id="GO:0000724">
    <property type="term" value="P:double-strand break repair via homologous recombination"/>
    <property type="evidence" value="ECO:0007669"/>
    <property type="project" value="UniProtKB-ARBA"/>
</dbReference>
<dbReference type="EMBL" id="ML996112">
    <property type="protein sequence ID" value="KAF2738012.1"/>
    <property type="molecule type" value="Genomic_DNA"/>
</dbReference>
<dbReference type="PROSITE" id="PS51192">
    <property type="entry name" value="HELICASE_ATP_BIND_1"/>
    <property type="match status" value="1"/>
</dbReference>
<evidence type="ECO:0000256" key="10">
    <source>
        <dbReference type="ARBA" id="ARBA00023242"/>
    </source>
</evidence>
<dbReference type="InterPro" id="IPR002121">
    <property type="entry name" value="HRDC_dom"/>
</dbReference>
<comment type="subcellular location">
    <subcellularLocation>
        <location evidence="2">Nucleus</location>
    </subcellularLocation>
</comment>
<dbReference type="InterPro" id="IPR032284">
    <property type="entry name" value="RecQ_Zn-bd"/>
</dbReference>
<feature type="domain" description="Helicase ATP-binding" evidence="15">
    <location>
        <begin position="836"/>
        <end position="1018"/>
    </location>
</feature>
<evidence type="ECO:0000259" key="16">
    <source>
        <dbReference type="PROSITE" id="PS51194"/>
    </source>
</evidence>
<keyword evidence="9" id="KW-0413">Isomerase</keyword>
<organism evidence="17 18">
    <name type="scientific">Polyplosphaeria fusca</name>
    <dbReference type="NCBI Taxonomy" id="682080"/>
    <lineage>
        <taxon>Eukaryota</taxon>
        <taxon>Fungi</taxon>
        <taxon>Dikarya</taxon>
        <taxon>Ascomycota</taxon>
        <taxon>Pezizomycotina</taxon>
        <taxon>Dothideomycetes</taxon>
        <taxon>Pleosporomycetidae</taxon>
        <taxon>Pleosporales</taxon>
        <taxon>Tetraplosphaeriaceae</taxon>
        <taxon>Polyplosphaeria</taxon>
    </lineage>
</organism>
<keyword evidence="5" id="KW-0378">Hydrolase</keyword>
<evidence type="ECO:0000259" key="14">
    <source>
        <dbReference type="PROSITE" id="PS50967"/>
    </source>
</evidence>
<dbReference type="InterPro" id="IPR011545">
    <property type="entry name" value="DEAD/DEAH_box_helicase_dom"/>
</dbReference>
<dbReference type="PANTHER" id="PTHR13710">
    <property type="entry name" value="DNA HELICASE RECQ FAMILY MEMBER"/>
    <property type="match status" value="1"/>
</dbReference>
<dbReference type="GO" id="GO:0031422">
    <property type="term" value="C:RecQ family helicase-topoisomerase III complex"/>
    <property type="evidence" value="ECO:0007669"/>
    <property type="project" value="UniProtKB-ARBA"/>
</dbReference>
<dbReference type="SUPFAM" id="SSF47819">
    <property type="entry name" value="HRDC-like"/>
    <property type="match status" value="1"/>
</dbReference>
<feature type="region of interest" description="Disordered" evidence="13">
    <location>
        <begin position="1543"/>
        <end position="1583"/>
    </location>
</feature>
<feature type="region of interest" description="Disordered" evidence="13">
    <location>
        <begin position="1357"/>
        <end position="1382"/>
    </location>
</feature>
<dbReference type="InterPro" id="IPR044876">
    <property type="entry name" value="HRDC_dom_sf"/>
</dbReference>
<comment type="similarity">
    <text evidence="3">Belongs to the helicase family. RecQ subfamily.</text>
</comment>
<dbReference type="InterPro" id="IPR004589">
    <property type="entry name" value="DNA_helicase_ATP-dep_RecQ"/>
</dbReference>
<dbReference type="GO" id="GO:0016787">
    <property type="term" value="F:hydrolase activity"/>
    <property type="evidence" value="ECO:0007669"/>
    <property type="project" value="UniProtKB-KW"/>
</dbReference>
<feature type="compositionally biased region" description="Basic and acidic residues" evidence="13">
    <location>
        <begin position="671"/>
        <end position="686"/>
    </location>
</feature>
<evidence type="ECO:0000256" key="3">
    <source>
        <dbReference type="ARBA" id="ARBA00005446"/>
    </source>
</evidence>
<dbReference type="Pfam" id="PF00271">
    <property type="entry name" value="Helicase_C"/>
    <property type="match status" value="1"/>
</dbReference>
<feature type="region of interest" description="Disordered" evidence="13">
    <location>
        <begin position="403"/>
        <end position="442"/>
    </location>
</feature>
<dbReference type="InterPro" id="IPR018982">
    <property type="entry name" value="RQC_domain"/>
</dbReference>
<feature type="compositionally biased region" description="Acidic residues" evidence="13">
    <location>
        <begin position="333"/>
        <end position="348"/>
    </location>
</feature>
<feature type="compositionally biased region" description="Polar residues" evidence="13">
    <location>
        <begin position="299"/>
        <end position="312"/>
    </location>
</feature>
<evidence type="ECO:0000256" key="12">
    <source>
        <dbReference type="ARBA" id="ARBA00034808"/>
    </source>
</evidence>
<keyword evidence="4" id="KW-0547">Nucleotide-binding</keyword>
<feature type="region of interest" description="Disordered" evidence="13">
    <location>
        <begin position="25"/>
        <end position="389"/>
    </location>
</feature>
<dbReference type="GO" id="GO:0031573">
    <property type="term" value="P:mitotic intra-S DNA damage checkpoint signaling"/>
    <property type="evidence" value="ECO:0007669"/>
    <property type="project" value="UniProtKB-ARBA"/>
</dbReference>
<feature type="compositionally biased region" description="Basic and acidic residues" evidence="13">
    <location>
        <begin position="1637"/>
        <end position="1646"/>
    </location>
</feature>
<dbReference type="GO" id="GO:0005737">
    <property type="term" value="C:cytoplasm"/>
    <property type="evidence" value="ECO:0007669"/>
    <property type="project" value="TreeGrafter"/>
</dbReference>
<evidence type="ECO:0000256" key="2">
    <source>
        <dbReference type="ARBA" id="ARBA00004123"/>
    </source>
</evidence>
<dbReference type="InterPro" id="IPR002464">
    <property type="entry name" value="DNA/RNA_helicase_DEAH_CS"/>
</dbReference>
<dbReference type="GO" id="GO:0006312">
    <property type="term" value="P:mitotic recombination"/>
    <property type="evidence" value="ECO:0007669"/>
    <property type="project" value="UniProtKB-ARBA"/>
</dbReference>
<protein>
    <recommendedName>
        <fullName evidence="12">DNA 3'-5' helicase</fullName>
        <ecNumber evidence="12">5.6.2.4</ecNumber>
    </recommendedName>
</protein>
<dbReference type="Proteomes" id="UP000799444">
    <property type="component" value="Unassembled WGS sequence"/>
</dbReference>
<dbReference type="SMART" id="SM00487">
    <property type="entry name" value="DEXDc"/>
    <property type="match status" value="1"/>
</dbReference>
<dbReference type="NCBIfam" id="TIGR00614">
    <property type="entry name" value="recQ_fam"/>
    <property type="match status" value="1"/>
</dbReference>
<evidence type="ECO:0000256" key="9">
    <source>
        <dbReference type="ARBA" id="ARBA00023235"/>
    </source>
</evidence>
<keyword evidence="18" id="KW-1185">Reference proteome</keyword>
<dbReference type="Gene3D" id="1.10.10.10">
    <property type="entry name" value="Winged helix-like DNA-binding domain superfamily/Winged helix DNA-binding domain"/>
    <property type="match status" value="1"/>
</dbReference>
<sequence length="1740" mass="195065">MPKNNLKEHLNWLLTERPFIAPATSFAGYDPHAVPSSPATLSQNHSFLIASTSNNEPPPANTQPSLSTSRPEQGQINTEGLPDIQGAEHMARLRATPGDGKPQLMLARTPGLNSSSEYPRAENRNAKDGGSDRTTRAQPNTTPGSASRSIRNPKQRVVYENVESIDLTQDKVGHGSPTRMPTKKGRKRKSEEYEGNAPLRKSPRPVRTVPPGSAKTDTDRFVNIEAVFDTPQSPPPPYSTAVLDIHEDDLGYNAVDDDSLMVLDSPPLSRPKRQKQKSPSRTPSEASIPLQKTERPAKNTPSLRINHSNWTGHQRENILSPAHRKGRSRAEVQDSEQDADDDEFDGFSDIEAPTEPTKSTTLLSQHRVTASPEISRSQRSAKHIRMSPVPDEHELLARNLEQKLSTPRPQANLVHRPSPRKVQTTPQPTPSERATLPPPSELSREQRAFIGEVVKEFLKAESYRLQNHLTSATKDLDKIKAAFVSHSEEFGFNPSEHAKLTKASAKRKAVEQLVKLSTDHESLSAKRQAITKKIHDDIKYGTLDAADSDALNTAFKALEEVQHHVYSLLSSAGMHAYLKPIPGLNSGEDHDGVIVQSTQAPIARKSKEPLHQESVPQTQYVKQTQISVHETWTPSRNIRFANEALNASPPPPPRLNTTLATTRGAQSKTTGPKDEPRPHRILETPQHHRTSPAQKRSAAPLHPSDYESFHMRNDMGDDFDEDESLFTNHMGTPPQLFVDEEDFCDDDDDDFMAEVGNIENRDPFAYDWKSDRAPTRAHDRDIFRETTTNTTNRVSSSPRKSQRIVGMSHPWSDEVGKVLVKQFRLRGFRPGQLEAINTTLSGKHCFVLMPTGGGKSLCYQLPSVITSGKTRGVTIVVSPLLSLMEDQVEACRQRFKMQAYLINGESTKAERDFIIEGLQEPDPQKFIQLLYVTPEMLSMNQRMISVLQEMHRKRRLARVVIDEAHCVSQWGHDFRPDYKALGDVMRQFTGVPIIALTATATQLVRSDVVANLGIEGCQQFSQSFNRPNLSYTVLSKRKGVVKSIAELINEKHKAACGIVYCLARKSCEKVAEQLCDFGIQAHHYHAGMKPAERSKVQSEWQNNTYKVIVATIAFGMGIDKPDVRFVIHHSLPKSLEGYYQETGRAGRDGKPSQCYLYYLYTDSKVLRQMIDKGDGNHEQKQRQYDMLRTMVQYCENKNDCRRFQVLKYFGESFNSASCNRTCDNCVSGVRYEEKDVTELAKNALLLVQQVENQNATKHQCMDAFRGAKGAKTKWKDVTTFGHGGNLERGDVERLFHALMDQNALHEETVKNNAGFMINYLHLGKRSGEYLYKGKTLRLQVRHNAITVVAKKVAKERVKATSGRAEYPSTNISSPTQPARKRDLRQYTYEEDDNDSDDDYYEPVQNDKISRKRTTYERVGFVVDNDDDARDGFNPVLVGATTKRSGRRDLGKPITVDERMATLNDFQKMVLEDFMRGAKTMTRAIMVDKGLRKPPFTDTILREMGIRVPKNKEELLAIPGVNPNMVDLYDHRFMPLIQNTRAAYGNNHPMSKHQQSRGRAGEAYEDHKEEDYDNDDDDDDAMPLDPNHRINVIDLCSSPAPEDIHSPNVEFEEDEEDSFAVEDDNSNEQSSYFAPQRVDPRVEEYQRRGSHLAAQRQSVAPSKAPTAFPDSRVLPWKSKSKRRSSGSFGASHAGVTKKKYHKKTTAGSGSGGFRTKKSAGGGGRGRGGDSGGWSSILAMPT</sequence>
<dbReference type="EC" id="5.6.2.4" evidence="12"/>
<feature type="region of interest" description="Disordered" evidence="13">
    <location>
        <begin position="1596"/>
        <end position="1740"/>
    </location>
</feature>
<feature type="compositionally biased region" description="Acidic residues" evidence="13">
    <location>
        <begin position="1609"/>
        <end position="1625"/>
    </location>
</feature>
<feature type="compositionally biased region" description="Basic and acidic residues" evidence="13">
    <location>
        <begin position="119"/>
        <end position="135"/>
    </location>
</feature>
<keyword evidence="7" id="KW-0067">ATP-binding</keyword>
<dbReference type="FunFam" id="3.40.50.300:FF:000340">
    <property type="entry name" value="Bloom syndrome, RecQ helicase"/>
    <property type="match status" value="1"/>
</dbReference>
<dbReference type="InterPro" id="IPR036388">
    <property type="entry name" value="WH-like_DNA-bd_sf"/>
</dbReference>
<dbReference type="InterPro" id="IPR014001">
    <property type="entry name" value="Helicase_ATP-bd"/>
</dbReference>